<name>Q2SFK7_HAHCH</name>
<dbReference type="EMBL" id="CP000155">
    <property type="protein sequence ID" value="ABC30567.1"/>
    <property type="molecule type" value="Genomic_DNA"/>
</dbReference>
<evidence type="ECO:0000259" key="1">
    <source>
        <dbReference type="Pfam" id="PF14243"/>
    </source>
</evidence>
<gene>
    <name evidence="2" type="ordered locus">HCH_03839</name>
</gene>
<evidence type="ECO:0000313" key="3">
    <source>
        <dbReference type="Proteomes" id="UP000000238"/>
    </source>
</evidence>
<dbReference type="Pfam" id="PF14243">
    <property type="entry name" value="R2K_3"/>
    <property type="match status" value="1"/>
</dbReference>
<evidence type="ECO:0000313" key="2">
    <source>
        <dbReference type="EMBL" id="ABC30567.1"/>
    </source>
</evidence>
<dbReference type="eggNOG" id="ENOG502Z879">
    <property type="taxonomic scope" value="Bacteria"/>
</dbReference>
<dbReference type="InterPro" id="IPR025643">
    <property type="entry name" value="R2K_3"/>
</dbReference>
<accession>Q2SFK7</accession>
<sequence length="197" mass="22318">MLAPERYRQLTQLIEEAGGRPITSFGNYLRCHHLPGWYEACRSFTAETRFFSDDDELLHKVSCLGWESFFVKDFVKSNSTGQGSIARSPEEVVEIVSQIRAHRGGIEGGVALRRVEDYDEASEQRYFVLNGVAYSAYGETPALCREIAQYIDAPFYSIDLARRQDGVTRLVEIGDGQVSDRKSWPQDAFVKMLAQYA</sequence>
<keyword evidence="3" id="KW-1185">Reference proteome</keyword>
<feature type="domain" description="ATP-grasp" evidence="1">
    <location>
        <begin position="64"/>
        <end position="193"/>
    </location>
</feature>
<reference evidence="2 3" key="1">
    <citation type="journal article" date="2005" name="Nucleic Acids Res.">
        <title>Genomic blueprint of Hahella chejuensis, a marine microbe producing an algicidal agent.</title>
        <authorList>
            <person name="Jeong H."/>
            <person name="Yim J.H."/>
            <person name="Lee C."/>
            <person name="Choi S.-H."/>
            <person name="Park Y.K."/>
            <person name="Yoon S.H."/>
            <person name="Hur C.-G."/>
            <person name="Kang H.-Y."/>
            <person name="Kim D."/>
            <person name="Lee H.H."/>
            <person name="Park K.H."/>
            <person name="Park S.-H."/>
            <person name="Park H.-S."/>
            <person name="Lee H.K."/>
            <person name="Oh T.K."/>
            <person name="Kim J.F."/>
        </authorList>
    </citation>
    <scope>NUCLEOTIDE SEQUENCE [LARGE SCALE GENOMIC DNA]</scope>
    <source>
        <strain evidence="2 3">KCTC 2396</strain>
    </source>
</reference>
<dbReference type="STRING" id="349521.HCH_03839"/>
<dbReference type="HOGENOM" id="CLU_1509585_0_0_6"/>
<dbReference type="Proteomes" id="UP000000238">
    <property type="component" value="Chromosome"/>
</dbReference>
<proteinExistence type="predicted"/>
<dbReference type="KEGG" id="hch:HCH_03839"/>
<organism evidence="2 3">
    <name type="scientific">Hahella chejuensis (strain KCTC 2396)</name>
    <dbReference type="NCBI Taxonomy" id="349521"/>
    <lineage>
        <taxon>Bacteria</taxon>
        <taxon>Pseudomonadati</taxon>
        <taxon>Pseudomonadota</taxon>
        <taxon>Gammaproteobacteria</taxon>
        <taxon>Oceanospirillales</taxon>
        <taxon>Hahellaceae</taxon>
        <taxon>Hahella</taxon>
    </lineage>
</organism>
<protein>
    <recommendedName>
        <fullName evidence="1">ATP-grasp domain-containing protein</fullName>
    </recommendedName>
</protein>
<dbReference type="AlphaFoldDB" id="Q2SFK7"/>